<dbReference type="Gene3D" id="1.10.287.130">
    <property type="match status" value="1"/>
</dbReference>
<dbReference type="InterPro" id="IPR003018">
    <property type="entry name" value="GAF"/>
</dbReference>
<dbReference type="Pfam" id="PF02518">
    <property type="entry name" value="HATPase_c"/>
    <property type="match status" value="1"/>
</dbReference>
<dbReference type="PROSITE" id="PS50109">
    <property type="entry name" value="HIS_KIN"/>
    <property type="match status" value="1"/>
</dbReference>
<dbReference type="SUPFAM" id="SSF55874">
    <property type="entry name" value="ATPase domain of HSP90 chaperone/DNA topoisomerase II/histidine kinase"/>
    <property type="match status" value="1"/>
</dbReference>
<comment type="similarity">
    <text evidence="2">In the N-terminal section; belongs to the phytochrome family.</text>
</comment>
<sequence>MMPLQTEAGNTLGFVKIMQDKTESRQAAEREQFLAQSSIALAASIDYKTTLTTIARLAVPFLADYCFFDVVNTSGQIERVAWHIADLALQDLFDQVQQFVPPQDFDSHPIVNVLRSGHAHFVPIVTQEWMQSVATSSAHSQFMQQCRLRSLMTVPLKINHRSLGALTFCFTAHSNRRYTQAELTLAEELARRAALALDNAKLYHQAKEANRIKDEFLAVLSHELRSPLNPILGWAKLLLSKKLDETKTRQALITIERNAKLQSELIEDLLDVSRILQGKLSLNISPVGLASTIGAATETVRLAAEAKSVTVEANLDSEVGQILGDATRLQQVVWNLLSNAVKFTPAGGRVEVRLEQIDDQAQITVRDTGKGIAADFLPYVFDYFRQADSTTTRKFGGLGLGLAIVRHLVELHGGTVWAESQGEGLGATFVVRLPLMPIQPTHDSKLDTPSYTLDLTDIQVLVVDDEADSREFIAFVLEQGGAQVRTAASAIEAFSVLTQSNPDVLLSDIGMPDIDGYTLMQQVRSLPAEQGGKIAAIALTAYAGDFDRQQALKAGFQRHIAKPIEPQALIEAITAVIKRV</sequence>
<evidence type="ECO:0000256" key="5">
    <source>
        <dbReference type="ARBA" id="ARBA00022679"/>
    </source>
</evidence>
<dbReference type="Pfam" id="PF00512">
    <property type="entry name" value="HisKA"/>
    <property type="match status" value="1"/>
</dbReference>
<feature type="domain" description="PAC" evidence="12">
    <location>
        <begin position="1"/>
        <end position="33"/>
    </location>
</feature>
<evidence type="ECO:0000256" key="2">
    <source>
        <dbReference type="ARBA" id="ARBA00006402"/>
    </source>
</evidence>
<reference evidence="13 14" key="1">
    <citation type="journal article" date="2019" name="Front. Microbiol.">
        <title>Genomic Features for Desiccation Tolerance and Sugar Biosynthesis in the Extremophile Gloeocapsopsis sp. UTEX B3054.</title>
        <authorList>
            <person name="Urrejola C."/>
            <person name="Alcorta J."/>
            <person name="Salas L."/>
            <person name="Vasquez M."/>
            <person name="Polz M.F."/>
            <person name="Vicuna R."/>
            <person name="Diez B."/>
        </authorList>
    </citation>
    <scope>NUCLEOTIDE SEQUENCE [LARGE SCALE GENOMIC DNA]</scope>
    <source>
        <strain evidence="13 14">1H9</strain>
    </source>
</reference>
<keyword evidence="14" id="KW-1185">Reference proteome</keyword>
<protein>
    <recommendedName>
        <fullName evidence="8">Circadian input-output histidine kinase CikA</fullName>
        <ecNumber evidence="3">2.7.13.3</ecNumber>
    </recommendedName>
</protein>
<dbReference type="InterPro" id="IPR003661">
    <property type="entry name" value="HisK_dim/P_dom"/>
</dbReference>
<dbReference type="Gene3D" id="3.30.450.40">
    <property type="match status" value="1"/>
</dbReference>
<keyword evidence="7" id="KW-0902">Two-component regulatory system</keyword>
<comment type="caution">
    <text evidence="13">The sequence shown here is derived from an EMBL/GenBank/DDBJ whole genome shotgun (WGS) entry which is preliminary data.</text>
</comment>
<keyword evidence="5" id="KW-0808">Transferase</keyword>
<dbReference type="PANTHER" id="PTHR43547:SF2">
    <property type="entry name" value="HYBRID SIGNAL TRANSDUCTION HISTIDINE KINASE C"/>
    <property type="match status" value="1"/>
</dbReference>
<dbReference type="FunFam" id="3.30.565.10:FF:000010">
    <property type="entry name" value="Sensor histidine kinase RcsC"/>
    <property type="match status" value="1"/>
</dbReference>
<dbReference type="Proteomes" id="UP000441797">
    <property type="component" value="Unassembled WGS sequence"/>
</dbReference>
<feature type="domain" description="Histidine kinase" evidence="10">
    <location>
        <begin position="219"/>
        <end position="437"/>
    </location>
</feature>
<organism evidence="13 14">
    <name type="scientific">Gloeocapsopsis dulcis AAB1 = 1H9</name>
    <dbReference type="NCBI Taxonomy" id="1433147"/>
    <lineage>
        <taxon>Bacteria</taxon>
        <taxon>Bacillati</taxon>
        <taxon>Cyanobacteriota</taxon>
        <taxon>Cyanophyceae</taxon>
        <taxon>Oscillatoriophycideae</taxon>
        <taxon>Chroococcales</taxon>
        <taxon>Chroococcaceae</taxon>
        <taxon>Gloeocapsopsis</taxon>
        <taxon>Gloeocapsopsis dulcis</taxon>
    </lineage>
</organism>
<dbReference type="SMART" id="SM00448">
    <property type="entry name" value="REC"/>
    <property type="match status" value="1"/>
</dbReference>
<dbReference type="InterPro" id="IPR004358">
    <property type="entry name" value="Sig_transdc_His_kin-like_C"/>
</dbReference>
<feature type="domain" description="Response regulatory" evidence="11">
    <location>
        <begin position="459"/>
        <end position="577"/>
    </location>
</feature>
<dbReference type="InterPro" id="IPR036890">
    <property type="entry name" value="HATPase_C_sf"/>
</dbReference>
<dbReference type="SUPFAM" id="SSF47384">
    <property type="entry name" value="Homodimeric domain of signal transducing histidine kinase"/>
    <property type="match status" value="1"/>
</dbReference>
<dbReference type="PRINTS" id="PR00344">
    <property type="entry name" value="BCTRLSENSOR"/>
</dbReference>
<dbReference type="AlphaFoldDB" id="A0A6N8FZJ2"/>
<dbReference type="SUPFAM" id="SSF52172">
    <property type="entry name" value="CheY-like"/>
    <property type="match status" value="1"/>
</dbReference>
<evidence type="ECO:0000259" key="11">
    <source>
        <dbReference type="PROSITE" id="PS50110"/>
    </source>
</evidence>
<dbReference type="InterPro" id="IPR029016">
    <property type="entry name" value="GAF-like_dom_sf"/>
</dbReference>
<name>A0A6N8FZJ2_9CHRO</name>
<dbReference type="PROSITE" id="PS50113">
    <property type="entry name" value="PAC"/>
    <property type="match status" value="1"/>
</dbReference>
<dbReference type="Gene3D" id="3.40.50.2300">
    <property type="match status" value="1"/>
</dbReference>
<dbReference type="InterPro" id="IPR000700">
    <property type="entry name" value="PAS-assoc_C"/>
</dbReference>
<dbReference type="SMART" id="SM00065">
    <property type="entry name" value="GAF"/>
    <property type="match status" value="1"/>
</dbReference>
<dbReference type="CDD" id="cd17580">
    <property type="entry name" value="REC_2_DhkD-like"/>
    <property type="match status" value="1"/>
</dbReference>
<dbReference type="InterPro" id="IPR001789">
    <property type="entry name" value="Sig_transdc_resp-reg_receiver"/>
</dbReference>
<dbReference type="CDD" id="cd16922">
    <property type="entry name" value="HATPase_EvgS-ArcB-TorS-like"/>
    <property type="match status" value="1"/>
</dbReference>
<evidence type="ECO:0000256" key="7">
    <source>
        <dbReference type="ARBA" id="ARBA00023012"/>
    </source>
</evidence>
<dbReference type="PANTHER" id="PTHR43547">
    <property type="entry name" value="TWO-COMPONENT HISTIDINE KINASE"/>
    <property type="match status" value="1"/>
</dbReference>
<feature type="modified residue" description="4-aspartylphosphate" evidence="9">
    <location>
        <position position="508"/>
    </location>
</feature>
<evidence type="ECO:0000256" key="6">
    <source>
        <dbReference type="ARBA" id="ARBA00022777"/>
    </source>
</evidence>
<dbReference type="Pfam" id="PF00072">
    <property type="entry name" value="Response_reg"/>
    <property type="match status" value="1"/>
</dbReference>
<evidence type="ECO:0000256" key="3">
    <source>
        <dbReference type="ARBA" id="ARBA00012438"/>
    </source>
</evidence>
<keyword evidence="6" id="KW-0418">Kinase</keyword>
<dbReference type="InterPro" id="IPR003594">
    <property type="entry name" value="HATPase_dom"/>
</dbReference>
<evidence type="ECO:0000313" key="13">
    <source>
        <dbReference type="EMBL" id="MUL38279.1"/>
    </source>
</evidence>
<evidence type="ECO:0000313" key="14">
    <source>
        <dbReference type="Proteomes" id="UP000441797"/>
    </source>
</evidence>
<evidence type="ECO:0000259" key="10">
    <source>
        <dbReference type="PROSITE" id="PS50109"/>
    </source>
</evidence>
<dbReference type="Pfam" id="PF13185">
    <property type="entry name" value="GAF_2"/>
    <property type="match status" value="1"/>
</dbReference>
<evidence type="ECO:0000256" key="9">
    <source>
        <dbReference type="PROSITE-ProRule" id="PRU00169"/>
    </source>
</evidence>
<gene>
    <name evidence="13" type="ORF">BWI75_18570</name>
</gene>
<comment type="catalytic activity">
    <reaction evidence="1">
        <text>ATP + protein L-histidine = ADP + protein N-phospho-L-histidine.</text>
        <dbReference type="EC" id="2.7.13.3"/>
    </reaction>
</comment>
<evidence type="ECO:0000256" key="1">
    <source>
        <dbReference type="ARBA" id="ARBA00000085"/>
    </source>
</evidence>
<dbReference type="EC" id="2.7.13.3" evidence="3"/>
<dbReference type="PROSITE" id="PS50110">
    <property type="entry name" value="RESPONSE_REGULATORY"/>
    <property type="match status" value="1"/>
</dbReference>
<dbReference type="EMBL" id="NAPY01000035">
    <property type="protein sequence ID" value="MUL38279.1"/>
    <property type="molecule type" value="Genomic_DNA"/>
</dbReference>
<accession>A0A6N8FZJ2</accession>
<dbReference type="SMART" id="SM00388">
    <property type="entry name" value="HisKA"/>
    <property type="match status" value="1"/>
</dbReference>
<evidence type="ECO:0000259" key="12">
    <source>
        <dbReference type="PROSITE" id="PS50113"/>
    </source>
</evidence>
<dbReference type="InterPro" id="IPR036097">
    <property type="entry name" value="HisK_dim/P_sf"/>
</dbReference>
<dbReference type="InterPro" id="IPR005467">
    <property type="entry name" value="His_kinase_dom"/>
</dbReference>
<dbReference type="CDD" id="cd00082">
    <property type="entry name" value="HisKA"/>
    <property type="match status" value="1"/>
</dbReference>
<dbReference type="GO" id="GO:0000155">
    <property type="term" value="F:phosphorelay sensor kinase activity"/>
    <property type="evidence" value="ECO:0007669"/>
    <property type="project" value="InterPro"/>
</dbReference>
<proteinExistence type="inferred from homology"/>
<evidence type="ECO:0000256" key="4">
    <source>
        <dbReference type="ARBA" id="ARBA00022553"/>
    </source>
</evidence>
<dbReference type="SMART" id="SM00387">
    <property type="entry name" value="HATPase_c"/>
    <property type="match status" value="1"/>
</dbReference>
<evidence type="ECO:0000256" key="8">
    <source>
        <dbReference type="ARBA" id="ARBA00074306"/>
    </source>
</evidence>
<keyword evidence="4 9" id="KW-0597">Phosphoprotein</keyword>
<dbReference type="Gene3D" id="3.30.565.10">
    <property type="entry name" value="Histidine kinase-like ATPase, C-terminal domain"/>
    <property type="match status" value="1"/>
</dbReference>
<dbReference type="InterPro" id="IPR011006">
    <property type="entry name" value="CheY-like_superfamily"/>
</dbReference>
<dbReference type="SUPFAM" id="SSF55781">
    <property type="entry name" value="GAF domain-like"/>
    <property type="match status" value="1"/>
</dbReference>